<comment type="caution">
    <text evidence="1">The sequence shown here is derived from an EMBL/GenBank/DDBJ whole genome shotgun (WGS) entry which is preliminary data.</text>
</comment>
<dbReference type="EMBL" id="BPRH01001328">
    <property type="protein sequence ID" value="GJF12941.1"/>
    <property type="molecule type" value="Genomic_DNA"/>
</dbReference>
<reference evidence="1 2" key="1">
    <citation type="submission" date="2021-08" db="EMBL/GenBank/DDBJ databases">
        <title>Draft genome sequence of Mycolicibacterium sp. NGTWS1702 strain.</title>
        <authorList>
            <person name="Matsumoto M."/>
            <person name="Tang B.C.C."/>
            <person name="Machida Y."/>
            <person name="Matoyama H."/>
            <person name="Kishihara T."/>
            <person name="Sato S."/>
            <person name="Kondo I."/>
            <person name="Sano M."/>
            <person name="Kato G."/>
        </authorList>
    </citation>
    <scope>NUCLEOTIDE SEQUENCE [LARGE SCALE GENOMIC DNA]</scope>
    <source>
        <strain evidence="1 2">NGTWSNA01</strain>
    </source>
</reference>
<evidence type="ECO:0000313" key="2">
    <source>
        <dbReference type="Proteomes" id="UP001060504"/>
    </source>
</evidence>
<evidence type="ECO:0000313" key="1">
    <source>
        <dbReference type="EMBL" id="GJF12941.1"/>
    </source>
</evidence>
<gene>
    <name evidence="1" type="ORF">NGTWS1702_12530</name>
</gene>
<dbReference type="Proteomes" id="UP001060504">
    <property type="component" value="Unassembled WGS sequence"/>
</dbReference>
<name>A0ABQ4V9U4_9MYCO</name>
<sequence length="89" mass="10342">MGKDNAVYFLLVYSFDEGRLVHQEEQIDRNSAIAAYDAMERHYRACLDRYEVVLIGADSIQTVMKTHGHYFRRSDDSMFSEFLSDPQAV</sequence>
<keyword evidence="2" id="KW-1185">Reference proteome</keyword>
<proteinExistence type="predicted"/>
<organism evidence="1 2">
    <name type="scientific">Mycolicibacterium cyprinidarum</name>
    <dbReference type="NCBI Taxonomy" id="2860311"/>
    <lineage>
        <taxon>Bacteria</taxon>
        <taxon>Bacillati</taxon>
        <taxon>Actinomycetota</taxon>
        <taxon>Actinomycetes</taxon>
        <taxon>Mycobacteriales</taxon>
        <taxon>Mycobacteriaceae</taxon>
        <taxon>Mycolicibacterium</taxon>
    </lineage>
</organism>
<protein>
    <submittedName>
        <fullName evidence="1">Uncharacterized protein</fullName>
    </submittedName>
</protein>
<accession>A0ABQ4V9U4</accession>